<evidence type="ECO:0000256" key="1">
    <source>
        <dbReference type="SAM" id="MobiDB-lite"/>
    </source>
</evidence>
<gene>
    <name evidence="2" type="ORF">ENV62_00665</name>
</gene>
<accession>A0A7C3SHN7</accession>
<sequence>MKAIRQVPPILALGLLLAGIPALAQTLRLIPVPPGVKPQWQAVQGAPQVSFAPNLPTDVFRYRGNYYLYWNGLWFTSRNLQGPWNHSRRLPPALGRIPSSYFKTALGPSRPGAEPSTPAGAGTRDPFSVPGVAPPPGWTPPPGSGQPPPVPPAEGTPPKASPPFPEGSDTRVPKAM</sequence>
<dbReference type="AlphaFoldDB" id="A0A7C3SHN7"/>
<organism evidence="2">
    <name type="scientific">Desulfobacca acetoxidans</name>
    <dbReference type="NCBI Taxonomy" id="60893"/>
    <lineage>
        <taxon>Bacteria</taxon>
        <taxon>Pseudomonadati</taxon>
        <taxon>Thermodesulfobacteriota</taxon>
        <taxon>Desulfobaccia</taxon>
        <taxon>Desulfobaccales</taxon>
        <taxon>Desulfobaccaceae</taxon>
        <taxon>Desulfobacca</taxon>
    </lineage>
</organism>
<comment type="caution">
    <text evidence="2">The sequence shown here is derived from an EMBL/GenBank/DDBJ whole genome shotgun (WGS) entry which is preliminary data.</text>
</comment>
<name>A0A7C3SHN7_9BACT</name>
<feature type="region of interest" description="Disordered" evidence="1">
    <location>
        <begin position="104"/>
        <end position="176"/>
    </location>
</feature>
<proteinExistence type="predicted"/>
<dbReference type="EMBL" id="DTHB01000011">
    <property type="protein sequence ID" value="HGB13741.1"/>
    <property type="molecule type" value="Genomic_DNA"/>
</dbReference>
<evidence type="ECO:0000313" key="2">
    <source>
        <dbReference type="EMBL" id="HGB13741.1"/>
    </source>
</evidence>
<protein>
    <submittedName>
        <fullName evidence="2">Uncharacterized protein</fullName>
    </submittedName>
</protein>
<reference evidence="2" key="1">
    <citation type="journal article" date="2020" name="mSystems">
        <title>Genome- and Community-Level Interaction Insights into Carbon Utilization and Element Cycling Functions of Hydrothermarchaeota in Hydrothermal Sediment.</title>
        <authorList>
            <person name="Zhou Z."/>
            <person name="Liu Y."/>
            <person name="Xu W."/>
            <person name="Pan J."/>
            <person name="Luo Z.H."/>
            <person name="Li M."/>
        </authorList>
    </citation>
    <scope>NUCLEOTIDE SEQUENCE [LARGE SCALE GENOMIC DNA]</scope>
    <source>
        <strain evidence="2">SpSt-776</strain>
    </source>
</reference>
<feature type="compositionally biased region" description="Pro residues" evidence="1">
    <location>
        <begin position="132"/>
        <end position="165"/>
    </location>
</feature>